<dbReference type="Proteomes" id="UP001168883">
    <property type="component" value="Unassembled WGS sequence"/>
</dbReference>
<keyword evidence="4" id="KW-1185">Reference proteome</keyword>
<evidence type="ECO:0000256" key="1">
    <source>
        <dbReference type="SAM" id="MobiDB-lite"/>
    </source>
</evidence>
<accession>A0ABT8VI44</accession>
<keyword evidence="2" id="KW-1133">Transmembrane helix</keyword>
<organism evidence="3 4">
    <name type="scientific">Paenibacillus ehimensis</name>
    <dbReference type="NCBI Taxonomy" id="79264"/>
    <lineage>
        <taxon>Bacteria</taxon>
        <taxon>Bacillati</taxon>
        <taxon>Bacillota</taxon>
        <taxon>Bacilli</taxon>
        <taxon>Bacillales</taxon>
        <taxon>Paenibacillaceae</taxon>
        <taxon>Paenibacillus</taxon>
    </lineage>
</organism>
<sequence length="264" mass="30317">MAFLRVLGWIFIPYVMIFLRWNHLRAVGKTFGVIWAVFCALGVIGNLTRDKDTVKEASAPIVAEQKNDEKAQKDATEEKKEEVKKEEPKKEEPKKEEVKKWPDVQLSEETIKTALNDLKGLGYIKLDDKTLKAIEVRGDSETSKMINIRLDPGTVWDETDFAEKMANSIVYYGEILFKHPNIKEVTLWGYTSFTDQYGKSNEALAVKIGWDKETADKVDFNKFKDMALADYKRSFNIATQYYFHPAIYKNLKDSTGLKANKVKP</sequence>
<protein>
    <submittedName>
        <fullName evidence="3">Uncharacterized protein</fullName>
    </submittedName>
</protein>
<gene>
    <name evidence="3" type="ORF">Q3C12_26965</name>
</gene>
<dbReference type="RefSeq" id="WP_302880876.1">
    <property type="nucleotide sequence ID" value="NZ_JAUMKJ010000044.1"/>
</dbReference>
<feature type="transmembrane region" description="Helical" evidence="2">
    <location>
        <begin position="6"/>
        <end position="23"/>
    </location>
</feature>
<evidence type="ECO:0000313" key="3">
    <source>
        <dbReference type="EMBL" id="MDO3680658.1"/>
    </source>
</evidence>
<proteinExistence type="predicted"/>
<feature type="compositionally biased region" description="Basic and acidic residues" evidence="1">
    <location>
        <begin position="65"/>
        <end position="99"/>
    </location>
</feature>
<feature type="transmembrane region" description="Helical" evidence="2">
    <location>
        <begin position="30"/>
        <end position="48"/>
    </location>
</feature>
<feature type="region of interest" description="Disordered" evidence="1">
    <location>
        <begin position="59"/>
        <end position="99"/>
    </location>
</feature>
<dbReference type="EMBL" id="JAUMKJ010000044">
    <property type="protein sequence ID" value="MDO3680658.1"/>
    <property type="molecule type" value="Genomic_DNA"/>
</dbReference>
<keyword evidence="2" id="KW-0472">Membrane</keyword>
<comment type="caution">
    <text evidence="3">The sequence shown here is derived from an EMBL/GenBank/DDBJ whole genome shotgun (WGS) entry which is preliminary data.</text>
</comment>
<reference evidence="3" key="1">
    <citation type="submission" date="2023-07" db="EMBL/GenBank/DDBJ databases">
        <authorList>
            <person name="Aktuganov G."/>
            <person name="Boyko T."/>
            <person name="Delegan Y."/>
            <person name="Galimzianova N."/>
            <person name="Gilvanova E."/>
            <person name="Korobov V."/>
            <person name="Kuzmina L."/>
            <person name="Melentiev A."/>
            <person name="Milman P."/>
            <person name="Ryabova A."/>
            <person name="Stupak E."/>
            <person name="Yasakov T."/>
            <person name="Zharikova N."/>
            <person name="Zhurenko E."/>
        </authorList>
    </citation>
    <scope>NUCLEOTIDE SEQUENCE</scope>
    <source>
        <strain evidence="3">IB-739</strain>
    </source>
</reference>
<name>A0ABT8VI44_9BACL</name>
<keyword evidence="2" id="KW-0812">Transmembrane</keyword>
<evidence type="ECO:0000256" key="2">
    <source>
        <dbReference type="SAM" id="Phobius"/>
    </source>
</evidence>
<evidence type="ECO:0000313" key="4">
    <source>
        <dbReference type="Proteomes" id="UP001168883"/>
    </source>
</evidence>